<evidence type="ECO:0000256" key="1">
    <source>
        <dbReference type="ARBA" id="ARBA00034117"/>
    </source>
</evidence>
<gene>
    <name evidence="4" type="ORF">GKZ89_09825</name>
</gene>
<evidence type="ECO:0000313" key="5">
    <source>
        <dbReference type="Proteomes" id="UP000434639"/>
    </source>
</evidence>
<comment type="similarity">
    <text evidence="1">In the N-terminal section; belongs to the LXG family.</text>
</comment>
<dbReference type="OrthoDB" id="3261089at2"/>
<dbReference type="Proteomes" id="UP000434639">
    <property type="component" value="Unassembled WGS sequence"/>
</dbReference>
<feature type="domain" description="LXG" evidence="3">
    <location>
        <begin position="20"/>
        <end position="255"/>
    </location>
</feature>
<protein>
    <recommendedName>
        <fullName evidence="3">LXG domain-containing protein</fullName>
    </recommendedName>
</protein>
<reference evidence="4 5" key="1">
    <citation type="journal article" date="2017" name="Int. J. Syst. Evol. Microbiol.">
        <title>Bacillus mangrovi sp. nov., isolated from a sediment sample from a mangrove forest.</title>
        <authorList>
            <person name="Gupta V."/>
            <person name="Singh P.K."/>
            <person name="Korpole S."/>
            <person name="Tanuku N.R.S."/>
            <person name="Pinnaka A.K."/>
        </authorList>
    </citation>
    <scope>NUCLEOTIDE SEQUENCE [LARGE SCALE GENOMIC DNA]</scope>
    <source>
        <strain evidence="4 5">KCTC 33872</strain>
    </source>
</reference>
<organism evidence="4 5">
    <name type="scientific">Metabacillus mangrovi</name>
    <dbReference type="NCBI Taxonomy" id="1491830"/>
    <lineage>
        <taxon>Bacteria</taxon>
        <taxon>Bacillati</taxon>
        <taxon>Bacillota</taxon>
        <taxon>Bacilli</taxon>
        <taxon>Bacillales</taxon>
        <taxon>Bacillaceae</taxon>
        <taxon>Metabacillus</taxon>
    </lineage>
</organism>
<evidence type="ECO:0000313" key="4">
    <source>
        <dbReference type="EMBL" id="MTH53701.1"/>
    </source>
</evidence>
<evidence type="ECO:0000256" key="2">
    <source>
        <dbReference type="SAM" id="Coils"/>
    </source>
</evidence>
<keyword evidence="5" id="KW-1185">Reference proteome</keyword>
<evidence type="ECO:0000259" key="3">
    <source>
        <dbReference type="PROSITE" id="PS51756"/>
    </source>
</evidence>
<dbReference type="AlphaFoldDB" id="A0A7X2V511"/>
<dbReference type="PROSITE" id="PS51756">
    <property type="entry name" value="LXG"/>
    <property type="match status" value="1"/>
</dbReference>
<dbReference type="Pfam" id="PF04740">
    <property type="entry name" value="LXG"/>
    <property type="match status" value="1"/>
</dbReference>
<feature type="coiled-coil region" evidence="2">
    <location>
        <begin position="1"/>
        <end position="53"/>
    </location>
</feature>
<dbReference type="InterPro" id="IPR006829">
    <property type="entry name" value="LXG_dom"/>
</dbReference>
<proteinExistence type="inferred from homology"/>
<dbReference type="EMBL" id="WMIB01000008">
    <property type="protein sequence ID" value="MTH53701.1"/>
    <property type="molecule type" value="Genomic_DNA"/>
</dbReference>
<keyword evidence="2" id="KW-0175">Coiled coil</keyword>
<sequence>MSQIKKRLRRLEKAKEGWSLEKTLDVSNLQTGIDKITAKLVEKEEQLASIEKAITEFLSMKDELKGKTGEAILSFYQSCHVPFILNIKVLLKEYKNQLQQISKALNTLEPDESGFISQVSLEGSITDGIFNVLKVIIDHVENANSSIKSVSSIISLPMLDESGFRKEAANAHKHITTTIVNLTEFDQQRTKAVTTISDELTYTLQYLAEIETMFKGGKNVIPNFSIDQIKKNYIYQDYITDTSTKVEKYSGGVAASPELDKKFKNISSEVKKTMRVIDGTQRDGSGYVHGVETPKDAPVKMSAGFGYYKHDWNFSGSKDGDFVFGGSSTVSAFHAEGLHDTDVVDSRFKVDIGNASVTAKMGGNSWGDAPAPLFKAQAAGVNYKGRSQLDSKIKYFGRAGVEGNATVGSAKAYAGVDGSSWGIGAKAAGAEAEGSFIIPMPLIEDWNFKVTGGVSAGSIGGEAKVGMSTSIDISAGIGIKLGFSFEEQPK</sequence>
<comment type="caution">
    <text evidence="4">The sequence shown here is derived from an EMBL/GenBank/DDBJ whole genome shotgun (WGS) entry which is preliminary data.</text>
</comment>
<name>A0A7X2V511_9BACI</name>
<accession>A0A7X2V511</accession>